<proteinExistence type="predicted"/>
<accession>A0ABY7EWD1</accession>
<feature type="region of interest" description="Disordered" evidence="1">
    <location>
        <begin position="27"/>
        <end position="63"/>
    </location>
</feature>
<protein>
    <submittedName>
        <fullName evidence="2">Uncharacterized protein</fullName>
    </submittedName>
</protein>
<dbReference type="EMBL" id="CP111019">
    <property type="protein sequence ID" value="WAR13562.1"/>
    <property type="molecule type" value="Genomic_DNA"/>
</dbReference>
<organism evidence="2 3">
    <name type="scientific">Mya arenaria</name>
    <name type="common">Soft-shell clam</name>
    <dbReference type="NCBI Taxonomy" id="6604"/>
    <lineage>
        <taxon>Eukaryota</taxon>
        <taxon>Metazoa</taxon>
        <taxon>Spiralia</taxon>
        <taxon>Lophotrochozoa</taxon>
        <taxon>Mollusca</taxon>
        <taxon>Bivalvia</taxon>
        <taxon>Autobranchia</taxon>
        <taxon>Heteroconchia</taxon>
        <taxon>Euheterodonta</taxon>
        <taxon>Imparidentia</taxon>
        <taxon>Neoheterodontei</taxon>
        <taxon>Myida</taxon>
        <taxon>Myoidea</taxon>
        <taxon>Myidae</taxon>
        <taxon>Mya</taxon>
    </lineage>
</organism>
<dbReference type="Proteomes" id="UP001164746">
    <property type="component" value="Chromosome 8"/>
</dbReference>
<evidence type="ECO:0000256" key="1">
    <source>
        <dbReference type="SAM" id="MobiDB-lite"/>
    </source>
</evidence>
<reference evidence="2" key="1">
    <citation type="submission" date="2022-11" db="EMBL/GenBank/DDBJ databases">
        <title>Centuries of genome instability and evolution in soft-shell clam transmissible cancer (bioRxiv).</title>
        <authorList>
            <person name="Hart S.F.M."/>
            <person name="Yonemitsu M.A."/>
            <person name="Giersch R.M."/>
            <person name="Beal B.F."/>
            <person name="Arriagada G."/>
            <person name="Davis B.W."/>
            <person name="Ostrander E.A."/>
            <person name="Goff S.P."/>
            <person name="Metzger M.J."/>
        </authorList>
    </citation>
    <scope>NUCLEOTIDE SEQUENCE</scope>
    <source>
        <strain evidence="2">MELC-2E11</strain>
        <tissue evidence="2">Siphon/mantle</tissue>
    </source>
</reference>
<keyword evidence="3" id="KW-1185">Reference proteome</keyword>
<evidence type="ECO:0000313" key="2">
    <source>
        <dbReference type="EMBL" id="WAR13562.1"/>
    </source>
</evidence>
<feature type="compositionally biased region" description="Basic and acidic residues" evidence="1">
    <location>
        <begin position="29"/>
        <end position="46"/>
    </location>
</feature>
<sequence length="132" mass="15057">MNKKAPRSGKAIIAEYGVHLPSFSPRILQRRELDSQKQTEKEKEKSNEDDDIDNAPEPREETNAEIVAINKIELLNEIDETISELYIETNERLNKGTETLISISDDDASKILEMLKVDDKKCFQSLVMHNGI</sequence>
<evidence type="ECO:0000313" key="3">
    <source>
        <dbReference type="Proteomes" id="UP001164746"/>
    </source>
</evidence>
<name>A0ABY7EWD1_MYAAR</name>
<gene>
    <name evidence="2" type="ORF">MAR_027742</name>
</gene>